<keyword evidence="2" id="KW-1185">Reference proteome</keyword>
<dbReference type="EMBL" id="VYTZ01000009">
    <property type="protein sequence ID" value="KAA9375957.1"/>
    <property type="molecule type" value="Genomic_DNA"/>
</dbReference>
<dbReference type="RefSeq" id="WP_150936441.1">
    <property type="nucleotide sequence ID" value="NZ_VYTZ01000009.1"/>
</dbReference>
<reference evidence="1 2" key="1">
    <citation type="submission" date="2019-09" db="EMBL/GenBank/DDBJ databases">
        <title>Screening of Novel Bioactive Compounds from Soil-Associated.</title>
        <authorList>
            <person name="Gong X."/>
        </authorList>
    </citation>
    <scope>NUCLEOTIDE SEQUENCE [LARGE SCALE GENOMIC DNA]</scope>
    <source>
        <strain evidence="1 2">Gxj-6</strain>
    </source>
</reference>
<organism evidence="1 2">
    <name type="scientific">Microbispora cellulosiformans</name>
    <dbReference type="NCBI Taxonomy" id="2614688"/>
    <lineage>
        <taxon>Bacteria</taxon>
        <taxon>Bacillati</taxon>
        <taxon>Actinomycetota</taxon>
        <taxon>Actinomycetes</taxon>
        <taxon>Streptosporangiales</taxon>
        <taxon>Streptosporangiaceae</taxon>
        <taxon>Microbispora</taxon>
    </lineage>
</organism>
<evidence type="ECO:0000313" key="1">
    <source>
        <dbReference type="EMBL" id="KAA9375957.1"/>
    </source>
</evidence>
<accession>A0A5J5JWW3</accession>
<evidence type="ECO:0000313" key="2">
    <source>
        <dbReference type="Proteomes" id="UP000327011"/>
    </source>
</evidence>
<protein>
    <recommendedName>
        <fullName evidence="3">Apea-like HEPN domain-containing protein</fullName>
    </recommendedName>
</protein>
<dbReference type="AlphaFoldDB" id="A0A5J5JWW3"/>
<comment type="caution">
    <text evidence="1">The sequence shown here is derived from an EMBL/GenBank/DDBJ whole genome shotgun (WGS) entry which is preliminary data.</text>
</comment>
<evidence type="ECO:0008006" key="3">
    <source>
        <dbReference type="Google" id="ProtNLM"/>
    </source>
</evidence>
<proteinExistence type="predicted"/>
<name>A0A5J5JWW3_9ACTN</name>
<dbReference type="Proteomes" id="UP000327011">
    <property type="component" value="Unassembled WGS sequence"/>
</dbReference>
<gene>
    <name evidence="1" type="ORF">F5972_24870</name>
</gene>
<sequence>MTTQYEDVREAAAALMEAILEELASVEVEPAFVEYVGRDGWQRRFQETLVVVRRTRWRHPLVLASYDWWDRLPQMKTLRTVLTSHKELHDRVDTLIGFDFSASRRDLIQMLIADLLTPLVEESHRYTFDRAAFDSVYERVEAGLLASTVRLLQVVPLLGFDMALHAQVVLGDGLVIRSMTDLELSAAIQTGLPDQAASSTLSRTVSRFYQHAVTKETTYPIRVGDVPGPVVVPQPIEDDALRLQTALRLVCGGSVTTGRPFQMQHPDDFGANPGYSASLSWSQSPDLERPTLLLSPAQIVSIRQIMAMLTTPVIAANRPLQMAIRRLVSAGSRGIPEDRLVDLVIAAEALFIHGPGHGATQHKKAVIASGAASLLADDPELGARGGEISRFFRGAYERRNHEVHADPRRPATIRLLDGSPAVTLHAFVEDLERVMRHAVTLTIQEHASR</sequence>